<comment type="subcellular location">
    <subcellularLocation>
        <location evidence="1 11">Membrane</location>
        <topology evidence="1 11">Multi-pass membrane protein</topology>
    </subcellularLocation>
</comment>
<keyword evidence="3 11" id="KW-0812">Transmembrane</keyword>
<protein>
    <recommendedName>
        <fullName evidence="11">Chloride channel protein</fullName>
    </recommendedName>
</protein>
<evidence type="ECO:0000256" key="4">
    <source>
        <dbReference type="ARBA" id="ARBA00022737"/>
    </source>
</evidence>
<evidence type="ECO:0000259" key="13">
    <source>
        <dbReference type="PROSITE" id="PS51371"/>
    </source>
</evidence>
<evidence type="ECO:0000256" key="11">
    <source>
        <dbReference type="RuleBase" id="RU361221"/>
    </source>
</evidence>
<dbReference type="Gene3D" id="1.10.3080.10">
    <property type="entry name" value="Clc chloride channel"/>
    <property type="match status" value="2"/>
</dbReference>
<dbReference type="InterPro" id="IPR000644">
    <property type="entry name" value="CBS_dom"/>
</dbReference>
<dbReference type="SMART" id="SM00116">
    <property type="entry name" value="CBS"/>
    <property type="match status" value="2"/>
</dbReference>
<dbReference type="Pfam" id="PF00571">
    <property type="entry name" value="CBS"/>
    <property type="match status" value="2"/>
</dbReference>
<evidence type="ECO:0000256" key="1">
    <source>
        <dbReference type="ARBA" id="ARBA00004141"/>
    </source>
</evidence>
<evidence type="ECO:0000256" key="8">
    <source>
        <dbReference type="ARBA" id="ARBA00023136"/>
    </source>
</evidence>
<feature type="region of interest" description="Disordered" evidence="12">
    <location>
        <begin position="791"/>
        <end position="823"/>
    </location>
</feature>
<dbReference type="EMBL" id="HBIJ01023469">
    <property type="protein sequence ID" value="CAE0374705.1"/>
    <property type="molecule type" value="Transcribed_RNA"/>
</dbReference>
<dbReference type="PROSITE" id="PS51371">
    <property type="entry name" value="CBS"/>
    <property type="match status" value="1"/>
</dbReference>
<keyword evidence="2 11" id="KW-0813">Transport</keyword>
<dbReference type="PANTHER" id="PTHR11689:SF161">
    <property type="entry name" value="CHLORIDE CHANNEL PROTEIN"/>
    <property type="match status" value="1"/>
</dbReference>
<keyword evidence="8 11" id="KW-0472">Membrane</keyword>
<feature type="transmembrane region" description="Helical" evidence="11">
    <location>
        <begin position="392"/>
        <end position="418"/>
    </location>
</feature>
<dbReference type="InterPro" id="IPR001807">
    <property type="entry name" value="ClC"/>
</dbReference>
<accession>A0A7S3K4I1</accession>
<feature type="transmembrane region" description="Helical" evidence="11">
    <location>
        <begin position="597"/>
        <end position="619"/>
    </location>
</feature>
<evidence type="ECO:0000256" key="9">
    <source>
        <dbReference type="ARBA" id="ARBA00023214"/>
    </source>
</evidence>
<dbReference type="PANTHER" id="PTHR11689">
    <property type="entry name" value="CHLORIDE CHANNEL PROTEIN CLC FAMILY MEMBER"/>
    <property type="match status" value="1"/>
</dbReference>
<dbReference type="AlphaFoldDB" id="A0A7S3K4I1"/>
<evidence type="ECO:0000313" key="14">
    <source>
        <dbReference type="EMBL" id="CAE0374705.1"/>
    </source>
</evidence>
<evidence type="ECO:0000256" key="6">
    <source>
        <dbReference type="ARBA" id="ARBA00023065"/>
    </source>
</evidence>
<dbReference type="InterPro" id="IPR046342">
    <property type="entry name" value="CBS_dom_sf"/>
</dbReference>
<reference evidence="14" key="1">
    <citation type="submission" date="2021-01" db="EMBL/GenBank/DDBJ databases">
        <authorList>
            <person name="Corre E."/>
            <person name="Pelletier E."/>
            <person name="Niang G."/>
            <person name="Scheremetjew M."/>
            <person name="Finn R."/>
            <person name="Kale V."/>
            <person name="Holt S."/>
            <person name="Cochrane G."/>
            <person name="Meng A."/>
            <person name="Brown T."/>
            <person name="Cohen L."/>
        </authorList>
    </citation>
    <scope>NUCLEOTIDE SEQUENCE</scope>
    <source>
        <strain evidence="14">CCMP1510</strain>
    </source>
</reference>
<keyword evidence="4" id="KW-0677">Repeat</keyword>
<evidence type="ECO:0000256" key="7">
    <source>
        <dbReference type="ARBA" id="ARBA00023122"/>
    </source>
</evidence>
<dbReference type="GO" id="GO:0016020">
    <property type="term" value="C:membrane"/>
    <property type="evidence" value="ECO:0007669"/>
    <property type="project" value="UniProtKB-SubCell"/>
</dbReference>
<evidence type="ECO:0000256" key="3">
    <source>
        <dbReference type="ARBA" id="ARBA00022692"/>
    </source>
</evidence>
<keyword evidence="9 11" id="KW-0868">Chloride</keyword>
<feature type="transmembrane region" description="Helical" evidence="11">
    <location>
        <begin position="150"/>
        <end position="172"/>
    </location>
</feature>
<keyword evidence="5 11" id="KW-1133">Transmembrane helix</keyword>
<dbReference type="InterPro" id="IPR014743">
    <property type="entry name" value="Cl-channel_core"/>
</dbReference>
<feature type="transmembrane region" description="Helical" evidence="11">
    <location>
        <begin position="486"/>
        <end position="511"/>
    </location>
</feature>
<name>A0A7S3K4I1_9STRA</name>
<keyword evidence="6 11" id="KW-0406">Ion transport</keyword>
<feature type="transmembrane region" description="Helical" evidence="11">
    <location>
        <begin position="107"/>
        <end position="130"/>
    </location>
</feature>
<dbReference type="Gene3D" id="3.10.580.10">
    <property type="entry name" value="CBS-domain"/>
    <property type="match status" value="1"/>
</dbReference>
<dbReference type="InterPro" id="IPR051280">
    <property type="entry name" value="Cl-channel/antiporter"/>
</dbReference>
<proteinExistence type="inferred from homology"/>
<dbReference type="Pfam" id="PF00654">
    <property type="entry name" value="Voltage_CLC"/>
    <property type="match status" value="2"/>
</dbReference>
<evidence type="ECO:0000256" key="5">
    <source>
        <dbReference type="ARBA" id="ARBA00022989"/>
    </source>
</evidence>
<sequence>MFEEAEMKEEEDGGYLMMNEDAIHNSREEKHEIHGLSESLVGEEQVVMTSPWTPAHEDYSAADEVGGRWTWNSLNFEEFVNDFTILQSKRWTPRRRRVCFGYTGKTLARWAATIGIGISMGTISIALAWISENLIYWRDSLVTSAVMSRGFGIFVVWGIALSFISSTLVAFISPGASGSGIPVVKAYLNGIRLEGCLSMRVFLVKFFGTALAVGAGATLGPEGPLVHLGAMCGSFFTGGLDPTRFIIILGKGLSAPFFKLTAFIHDWFYISSEKGRFSFPSTEEDNGKTENIKAQTPPPQFFRSDVDRRDFLSIGVACGFAAAFGAPIGGVLFSLEEASSFWSNELLWRSLVGTSCATFTALVLKHGIIGLKQIARYGLISLHTNADEIDDVSLALVPMAVLLGCLGGLVGAIFNISWYRAMKYRQYLAHIVERWSYQKLRRVHSSSNFLAPEHQPTRQRYADDEEFWEFKKLANSSQIRATRAKAFVRVIDAVIGVALTTILFYGVALSANSWACVSRDRDDDGWLQDNDFTVRFTCGHDHVHELASLWFGTREKAITTILEATNGELSAASLSISGILSLVTLCLSFGSALPGGLFLPLIYCGACLGSALARLPVIVQSPLNITRRHSAVLGAVALLAGVQRSTVSLCVIMLEGTGNTSLLIPIIIVVCLARFIGNLLSEGLYELSIDLQKVPFLSKHVPHRLLEKRVSHLLRGTTLAVLPRKPTIAQANSILKESRHGAYPVVADNKKLIGLVLREHVKALIHVGLRSDKDNESRRVALRLAMAAYDTGSNRRTQTRSSEASSAGLEEPPYTPHHDEQNEDDNEVVFNPMWCAPNENCPNESNRIDLAPAMVRSPYVVYEDCPVSRAYCLFVTMGARHLLVINHKGDLVGILTRHDMLLAVSEIEPS</sequence>
<comment type="similarity">
    <text evidence="11">Belongs to the chloride channel (TC 2.A.49) family.</text>
</comment>
<gene>
    <name evidence="14" type="ORF">ALAG00032_LOCUS15509</name>
</gene>
<dbReference type="PRINTS" id="PR00762">
    <property type="entry name" value="CLCHANNEL"/>
</dbReference>
<dbReference type="GO" id="GO:0005254">
    <property type="term" value="F:chloride channel activity"/>
    <property type="evidence" value="ECO:0007669"/>
    <property type="project" value="UniProtKB-UniRule"/>
</dbReference>
<evidence type="ECO:0000256" key="12">
    <source>
        <dbReference type="SAM" id="MobiDB-lite"/>
    </source>
</evidence>
<organism evidence="14">
    <name type="scientific">Aureoumbra lagunensis</name>
    <dbReference type="NCBI Taxonomy" id="44058"/>
    <lineage>
        <taxon>Eukaryota</taxon>
        <taxon>Sar</taxon>
        <taxon>Stramenopiles</taxon>
        <taxon>Ochrophyta</taxon>
        <taxon>Pelagophyceae</taxon>
        <taxon>Pelagomonadales</taxon>
        <taxon>Aureoumbra</taxon>
    </lineage>
</organism>
<keyword evidence="7 10" id="KW-0129">CBS domain</keyword>
<feature type="compositionally biased region" description="Polar residues" evidence="12">
    <location>
        <begin position="791"/>
        <end position="805"/>
    </location>
</feature>
<feature type="domain" description="CBS" evidence="13">
    <location>
        <begin position="854"/>
        <end position="910"/>
    </location>
</feature>
<evidence type="ECO:0000256" key="2">
    <source>
        <dbReference type="ARBA" id="ARBA00022448"/>
    </source>
</evidence>
<feature type="transmembrane region" description="Helical" evidence="11">
    <location>
        <begin position="311"/>
        <end position="335"/>
    </location>
</feature>
<evidence type="ECO:0000256" key="10">
    <source>
        <dbReference type="PROSITE-ProRule" id="PRU00703"/>
    </source>
</evidence>
<dbReference type="SUPFAM" id="SSF81340">
    <property type="entry name" value="Clc chloride channel"/>
    <property type="match status" value="1"/>
</dbReference>
<comment type="caution">
    <text evidence="11">Lacks conserved residue(s) required for the propagation of feature annotation.</text>
</comment>
<dbReference type="SUPFAM" id="SSF54631">
    <property type="entry name" value="CBS-domain pair"/>
    <property type="match status" value="1"/>
</dbReference>